<organism evidence="1 2">
    <name type="scientific">Aeromonas schubertii</name>
    <dbReference type="NCBI Taxonomy" id="652"/>
    <lineage>
        <taxon>Bacteria</taxon>
        <taxon>Pseudomonadati</taxon>
        <taxon>Pseudomonadota</taxon>
        <taxon>Gammaproteobacteria</taxon>
        <taxon>Aeromonadales</taxon>
        <taxon>Aeromonadaceae</taxon>
        <taxon>Aeromonas</taxon>
    </lineage>
</organism>
<comment type="caution">
    <text evidence="1">The sequence shown here is derived from an EMBL/GenBank/DDBJ whole genome shotgun (WGS) entry which is preliminary data.</text>
</comment>
<dbReference type="InterPro" id="IPR009510">
    <property type="entry name" value="T3SS_K"/>
</dbReference>
<gene>
    <name evidence="1" type="ORF">LA374_10960</name>
</gene>
<protein>
    <submittedName>
        <fullName evidence="1">Yop proteins translocation protein K</fullName>
    </submittedName>
</protein>
<dbReference type="Proteomes" id="UP000774958">
    <property type="component" value="Unassembled WGS sequence"/>
</dbReference>
<reference evidence="1 2" key="1">
    <citation type="submission" date="2021-09" db="EMBL/GenBank/DDBJ databases">
        <title>Aeromonas schubertii isolated from Asian sea bass.</title>
        <authorList>
            <person name="Pinpimai K."/>
        </authorList>
    </citation>
    <scope>NUCLEOTIDE SEQUENCE [LARGE SCALE GENOMIC DNA]</scope>
    <source>
        <strain evidence="1 2">CHULA2021a</strain>
    </source>
</reference>
<proteinExistence type="predicted"/>
<evidence type="ECO:0000313" key="2">
    <source>
        <dbReference type="Proteomes" id="UP000774958"/>
    </source>
</evidence>
<dbReference type="EMBL" id="JAIRBT010000012">
    <property type="protein sequence ID" value="MBZ6066725.1"/>
    <property type="molecule type" value="Genomic_DNA"/>
</dbReference>
<evidence type="ECO:0000313" key="1">
    <source>
        <dbReference type="EMBL" id="MBZ6066725.1"/>
    </source>
</evidence>
<sequence>MGTPVTAYQYRFCPASYLHPEQLPSSWRPVIALLPDWRSSGHINGALLEALALETDYQAPVGLGAIALLAQPALESLLCRLGLVLHAEAIRHCLQAEPLRQLMALLEHDALRQLMARHELLIGPWPAGWQSPLPAQIDASGMIRHGLQFWLAAMETVPAPWRQRLELRFAPTRQLTPFSLEPSLRPLAQVLCQKLVKQVLPSCSHLFK</sequence>
<name>A0ABS7VBF9_9GAMM</name>
<dbReference type="RefSeq" id="WP_050666200.1">
    <property type="nucleotide sequence ID" value="NZ_CDDB01000047.1"/>
</dbReference>
<accession>A0ABS7VBF9</accession>
<dbReference type="Pfam" id="PF06578">
    <property type="entry name" value="YscK"/>
    <property type="match status" value="1"/>
</dbReference>
<keyword evidence="2" id="KW-1185">Reference proteome</keyword>